<dbReference type="PROSITE" id="PS51257">
    <property type="entry name" value="PROKAR_LIPOPROTEIN"/>
    <property type="match status" value="1"/>
</dbReference>
<sequence>MKWWSSPSLLPLPGVGAFSACPLDDEDSNYNLPSEVDSSDSCEDDELLMANSDIEDDASSGAIIGVGGLSNPIACQPSGKVM</sequence>
<comment type="caution">
    <text evidence="2">The sequence shown here is derived from an EMBL/GenBank/DDBJ whole genome shotgun (WGS) entry which is preliminary data.</text>
</comment>
<feature type="chain" id="PRO_5042880021" evidence="1">
    <location>
        <begin position="18"/>
        <end position="82"/>
    </location>
</feature>
<evidence type="ECO:0000256" key="1">
    <source>
        <dbReference type="SAM" id="SignalP"/>
    </source>
</evidence>
<protein>
    <submittedName>
        <fullName evidence="2">Uncharacterized protein</fullName>
    </submittedName>
</protein>
<name>A0AAN9KNB4_CLITE</name>
<dbReference type="EMBL" id="JAYKXN010000001">
    <property type="protein sequence ID" value="KAK7318909.1"/>
    <property type="molecule type" value="Genomic_DNA"/>
</dbReference>
<evidence type="ECO:0000313" key="2">
    <source>
        <dbReference type="EMBL" id="KAK7318909.1"/>
    </source>
</evidence>
<reference evidence="2 3" key="1">
    <citation type="submission" date="2024-01" db="EMBL/GenBank/DDBJ databases">
        <title>The genomes of 5 underutilized Papilionoideae crops provide insights into root nodulation and disease resistance.</title>
        <authorList>
            <person name="Yuan L."/>
        </authorList>
    </citation>
    <scope>NUCLEOTIDE SEQUENCE [LARGE SCALE GENOMIC DNA]</scope>
    <source>
        <strain evidence="2">LY-2023</strain>
        <tissue evidence="2">Leaf</tissue>
    </source>
</reference>
<dbReference type="Proteomes" id="UP001359559">
    <property type="component" value="Unassembled WGS sequence"/>
</dbReference>
<gene>
    <name evidence="2" type="ORF">RJT34_03617</name>
</gene>
<keyword evidence="1" id="KW-0732">Signal</keyword>
<dbReference type="AlphaFoldDB" id="A0AAN9KNB4"/>
<evidence type="ECO:0000313" key="3">
    <source>
        <dbReference type="Proteomes" id="UP001359559"/>
    </source>
</evidence>
<keyword evidence="3" id="KW-1185">Reference proteome</keyword>
<proteinExistence type="predicted"/>
<accession>A0AAN9KNB4</accession>
<organism evidence="2 3">
    <name type="scientific">Clitoria ternatea</name>
    <name type="common">Butterfly pea</name>
    <dbReference type="NCBI Taxonomy" id="43366"/>
    <lineage>
        <taxon>Eukaryota</taxon>
        <taxon>Viridiplantae</taxon>
        <taxon>Streptophyta</taxon>
        <taxon>Embryophyta</taxon>
        <taxon>Tracheophyta</taxon>
        <taxon>Spermatophyta</taxon>
        <taxon>Magnoliopsida</taxon>
        <taxon>eudicotyledons</taxon>
        <taxon>Gunneridae</taxon>
        <taxon>Pentapetalae</taxon>
        <taxon>rosids</taxon>
        <taxon>fabids</taxon>
        <taxon>Fabales</taxon>
        <taxon>Fabaceae</taxon>
        <taxon>Papilionoideae</taxon>
        <taxon>50 kb inversion clade</taxon>
        <taxon>NPAAA clade</taxon>
        <taxon>indigoferoid/millettioid clade</taxon>
        <taxon>Phaseoleae</taxon>
        <taxon>Clitoria</taxon>
    </lineage>
</organism>
<feature type="signal peptide" evidence="1">
    <location>
        <begin position="1"/>
        <end position="17"/>
    </location>
</feature>